<proteinExistence type="predicted"/>
<keyword evidence="2" id="KW-1185">Reference proteome</keyword>
<organism evidence="1 2">
    <name type="scientific">Nepenthes gracilis</name>
    <name type="common">Slender pitcher plant</name>
    <dbReference type="NCBI Taxonomy" id="150966"/>
    <lineage>
        <taxon>Eukaryota</taxon>
        <taxon>Viridiplantae</taxon>
        <taxon>Streptophyta</taxon>
        <taxon>Embryophyta</taxon>
        <taxon>Tracheophyta</taxon>
        <taxon>Spermatophyta</taxon>
        <taxon>Magnoliopsida</taxon>
        <taxon>eudicotyledons</taxon>
        <taxon>Gunneridae</taxon>
        <taxon>Pentapetalae</taxon>
        <taxon>Caryophyllales</taxon>
        <taxon>Nepenthaceae</taxon>
        <taxon>Nepenthes</taxon>
    </lineage>
</organism>
<dbReference type="EMBL" id="BSYO01000016">
    <property type="protein sequence ID" value="GMH16679.1"/>
    <property type="molecule type" value="Genomic_DNA"/>
</dbReference>
<accession>A0AAD3XU36</accession>
<name>A0AAD3XU36_NEPGR</name>
<dbReference type="AlphaFoldDB" id="A0AAD3XU36"/>
<evidence type="ECO:0000313" key="2">
    <source>
        <dbReference type="Proteomes" id="UP001279734"/>
    </source>
</evidence>
<evidence type="ECO:0000313" key="1">
    <source>
        <dbReference type="EMBL" id="GMH16679.1"/>
    </source>
</evidence>
<comment type="caution">
    <text evidence="1">The sequence shown here is derived from an EMBL/GenBank/DDBJ whole genome shotgun (WGS) entry which is preliminary data.</text>
</comment>
<gene>
    <name evidence="1" type="ORF">Nepgr_018520</name>
</gene>
<reference evidence="1" key="1">
    <citation type="submission" date="2023-05" db="EMBL/GenBank/DDBJ databases">
        <title>Nepenthes gracilis genome sequencing.</title>
        <authorList>
            <person name="Fukushima K."/>
        </authorList>
    </citation>
    <scope>NUCLEOTIDE SEQUENCE</scope>
    <source>
        <strain evidence="1">SING2019-196</strain>
    </source>
</reference>
<sequence length="89" mass="10197">MGGWFFRLEWPVWLNGRNGSSELDGRFGCRGVRTLQVEWLYQVGRVGWDDCGGRLWVGLHYLPGMALCRYGGRFSINASSRYGFVCQLD</sequence>
<dbReference type="Proteomes" id="UP001279734">
    <property type="component" value="Unassembled WGS sequence"/>
</dbReference>
<protein>
    <submittedName>
        <fullName evidence="1">Uncharacterized protein</fullName>
    </submittedName>
</protein>